<dbReference type="Proteomes" id="UP000565205">
    <property type="component" value="Unassembled WGS sequence"/>
</dbReference>
<keyword evidence="1" id="KW-0560">Oxidoreductase</keyword>
<organism evidence="4 5">
    <name type="scientific">Endobacter medicaginis</name>
    <dbReference type="NCBI Taxonomy" id="1181271"/>
    <lineage>
        <taxon>Bacteria</taxon>
        <taxon>Pseudomonadati</taxon>
        <taxon>Pseudomonadota</taxon>
        <taxon>Alphaproteobacteria</taxon>
        <taxon>Acetobacterales</taxon>
        <taxon>Acetobacteraceae</taxon>
        <taxon>Endobacter</taxon>
    </lineage>
</organism>
<dbReference type="GO" id="GO:0051287">
    <property type="term" value="F:NAD binding"/>
    <property type="evidence" value="ECO:0007669"/>
    <property type="project" value="InterPro"/>
</dbReference>
<dbReference type="PANTHER" id="PTHR43333">
    <property type="entry name" value="2-HACID_DH_C DOMAIN-CONTAINING PROTEIN"/>
    <property type="match status" value="1"/>
</dbReference>
<dbReference type="EMBL" id="JABXXQ010000401">
    <property type="protein sequence ID" value="NVN31524.1"/>
    <property type="molecule type" value="Genomic_DNA"/>
</dbReference>
<dbReference type="GO" id="GO:0016491">
    <property type="term" value="F:oxidoreductase activity"/>
    <property type="evidence" value="ECO:0007669"/>
    <property type="project" value="UniProtKB-KW"/>
</dbReference>
<reference evidence="4 5" key="1">
    <citation type="submission" date="2020-06" db="EMBL/GenBank/DDBJ databases">
        <title>Description of novel acetic acid bacteria.</title>
        <authorList>
            <person name="Sombolestani A."/>
        </authorList>
    </citation>
    <scope>NUCLEOTIDE SEQUENCE [LARGE SCALE GENOMIC DNA]</scope>
    <source>
        <strain evidence="4 5">LMG 26838</strain>
    </source>
</reference>
<dbReference type="SUPFAM" id="SSF51735">
    <property type="entry name" value="NAD(P)-binding Rossmann-fold domains"/>
    <property type="match status" value="1"/>
</dbReference>
<dbReference type="PANTHER" id="PTHR43333:SF1">
    <property type="entry name" value="D-ISOMER SPECIFIC 2-HYDROXYACID DEHYDROGENASE NAD-BINDING DOMAIN-CONTAINING PROTEIN"/>
    <property type="match status" value="1"/>
</dbReference>
<evidence type="ECO:0000256" key="2">
    <source>
        <dbReference type="ARBA" id="ARBA00023027"/>
    </source>
</evidence>
<gene>
    <name evidence="4" type="ORF">HUK83_14445</name>
</gene>
<dbReference type="AlphaFoldDB" id="A0A850NRJ8"/>
<dbReference type="InterPro" id="IPR036291">
    <property type="entry name" value="NAD(P)-bd_dom_sf"/>
</dbReference>
<evidence type="ECO:0000256" key="1">
    <source>
        <dbReference type="ARBA" id="ARBA00023002"/>
    </source>
</evidence>
<feature type="non-terminal residue" evidence="4">
    <location>
        <position position="1"/>
    </location>
</feature>
<evidence type="ECO:0000259" key="3">
    <source>
        <dbReference type="Pfam" id="PF02826"/>
    </source>
</evidence>
<protein>
    <recommendedName>
        <fullName evidence="3">D-isomer specific 2-hydroxyacid dehydrogenase NAD-binding domain-containing protein</fullName>
    </recommendedName>
</protein>
<dbReference type="Gene3D" id="3.40.50.720">
    <property type="entry name" value="NAD(P)-binding Rossmann-like Domain"/>
    <property type="match status" value="2"/>
</dbReference>
<proteinExistence type="predicted"/>
<dbReference type="RefSeq" id="WP_305144472.1">
    <property type="nucleotide sequence ID" value="NZ_JABXXQ010000401.1"/>
</dbReference>
<evidence type="ECO:0000313" key="5">
    <source>
        <dbReference type="Proteomes" id="UP000565205"/>
    </source>
</evidence>
<comment type="caution">
    <text evidence="4">The sequence shown here is derived from an EMBL/GenBank/DDBJ whole genome shotgun (WGS) entry which is preliminary data.</text>
</comment>
<dbReference type="InterPro" id="IPR006140">
    <property type="entry name" value="D-isomer_DH_NAD-bd"/>
</dbReference>
<evidence type="ECO:0000313" key="4">
    <source>
        <dbReference type="EMBL" id="NVN31524.1"/>
    </source>
</evidence>
<keyword evidence="2" id="KW-0520">NAD</keyword>
<name>A0A850NRJ8_9PROT</name>
<accession>A0A850NRJ8</accession>
<sequence length="97" mass="10280">PGLHLINVARGALIDETALLTALASGRVGAATLDVTEPEPLPDGHPFYAHPSIRLTPHVSWSGPEVRASFATRVADNLDRFLSGRPLRDLVDAAAGY</sequence>
<dbReference type="Pfam" id="PF02826">
    <property type="entry name" value="2-Hacid_dh_C"/>
    <property type="match status" value="1"/>
</dbReference>
<feature type="domain" description="D-isomer specific 2-hydroxyacid dehydrogenase NAD-binding" evidence="3">
    <location>
        <begin position="2"/>
        <end position="60"/>
    </location>
</feature>